<gene>
    <name evidence="3" type="ORF">LODBEIA_P26510</name>
</gene>
<name>A0ABP0ZJV8_9ASCO</name>
<feature type="compositionally biased region" description="Low complexity" evidence="1">
    <location>
        <begin position="50"/>
        <end position="60"/>
    </location>
</feature>
<evidence type="ECO:0000256" key="1">
    <source>
        <dbReference type="SAM" id="MobiDB-lite"/>
    </source>
</evidence>
<dbReference type="RefSeq" id="XP_066829589.1">
    <property type="nucleotide sequence ID" value="XM_066972674.1"/>
</dbReference>
<keyword evidence="4" id="KW-1185">Reference proteome</keyword>
<reference evidence="3 4" key="1">
    <citation type="submission" date="2024-03" db="EMBL/GenBank/DDBJ databases">
        <authorList>
            <person name="Brejova B."/>
        </authorList>
    </citation>
    <scope>NUCLEOTIDE SEQUENCE [LARGE SCALE GENOMIC DNA]</scope>
    <source>
        <strain evidence="3 4">CBS 14171</strain>
    </source>
</reference>
<dbReference type="Proteomes" id="UP001497383">
    <property type="component" value="Chromosome 3"/>
</dbReference>
<feature type="transmembrane region" description="Helical" evidence="2">
    <location>
        <begin position="198"/>
        <end position="220"/>
    </location>
</feature>
<keyword evidence="2" id="KW-0472">Membrane</keyword>
<protein>
    <submittedName>
        <fullName evidence="3">Uncharacterized protein</fullName>
    </submittedName>
</protein>
<sequence length="402" mass="46425">MSDKIKSKNVVFPGSSETDSKSGEPTSDESGSPHTQQVDFVSNESPTQGNTSSNNSSSNNLPSDAYLKKQLPLQQEWQHLKLHIPGEQVQTNTLKERIPKFPLGKENVPTLLPRPGVPQVGPKYTFRQVIKILQLKKQPELIYESEPHRLYFLLCTCAAVVFGIYACVLLEWAFWISNKEYEENEKEETNDAIRNRDYYLSLGMYLCPSLIMFSAAYFFAKFPTRLVRRMWYLPGPIEHVKFTTYPLIPGRPTPTYTVPLANLTRRETTRVWTGKGFYGTADKGFFFFVLRERISKFKTINWVVDRKGFFWCDGRVFDYLFGKETIQEAEAGIPYDQQFALVNKQLKEQKRKLRNEHGLLWRYKMALGEFTSDVGKLGQRLGVTKRIGDKKAESERKQLPKK</sequence>
<feature type="region of interest" description="Disordered" evidence="1">
    <location>
        <begin position="1"/>
        <end position="64"/>
    </location>
</feature>
<evidence type="ECO:0000313" key="3">
    <source>
        <dbReference type="EMBL" id="CAK9438427.1"/>
    </source>
</evidence>
<accession>A0ABP0ZJV8</accession>
<dbReference type="GeneID" id="92207847"/>
<keyword evidence="2" id="KW-0812">Transmembrane</keyword>
<organism evidence="3 4">
    <name type="scientific">Lodderomyces beijingensis</name>
    <dbReference type="NCBI Taxonomy" id="1775926"/>
    <lineage>
        <taxon>Eukaryota</taxon>
        <taxon>Fungi</taxon>
        <taxon>Dikarya</taxon>
        <taxon>Ascomycota</taxon>
        <taxon>Saccharomycotina</taxon>
        <taxon>Pichiomycetes</taxon>
        <taxon>Debaryomycetaceae</taxon>
        <taxon>Candida/Lodderomyces clade</taxon>
        <taxon>Lodderomyces</taxon>
    </lineage>
</organism>
<evidence type="ECO:0000313" key="4">
    <source>
        <dbReference type="Proteomes" id="UP001497383"/>
    </source>
</evidence>
<proteinExistence type="predicted"/>
<evidence type="ECO:0000256" key="2">
    <source>
        <dbReference type="SAM" id="Phobius"/>
    </source>
</evidence>
<feature type="compositionally biased region" description="Polar residues" evidence="1">
    <location>
        <begin position="23"/>
        <end position="49"/>
    </location>
</feature>
<keyword evidence="2" id="KW-1133">Transmembrane helix</keyword>
<dbReference type="EMBL" id="OZ022407">
    <property type="protein sequence ID" value="CAK9438427.1"/>
    <property type="molecule type" value="Genomic_DNA"/>
</dbReference>
<feature type="transmembrane region" description="Helical" evidence="2">
    <location>
        <begin position="150"/>
        <end position="175"/>
    </location>
</feature>